<dbReference type="InterPro" id="IPR004276">
    <property type="entry name" value="GlycoTrans_28_N"/>
</dbReference>
<comment type="caution">
    <text evidence="4">The sequence shown here is derived from an EMBL/GenBank/DDBJ whole genome shotgun (WGS) entry which is preliminary data.</text>
</comment>
<dbReference type="Pfam" id="PF06722">
    <property type="entry name" value="EryCIII-like_C"/>
    <property type="match status" value="1"/>
</dbReference>
<evidence type="ECO:0000313" key="4">
    <source>
        <dbReference type="EMBL" id="MDT7840958.1"/>
    </source>
</evidence>
<dbReference type="InterPro" id="IPR010610">
    <property type="entry name" value="EryCIII-like_C"/>
</dbReference>
<dbReference type="SUPFAM" id="SSF53756">
    <property type="entry name" value="UDP-Glycosyltransferase/glycogen phosphorylase"/>
    <property type="match status" value="1"/>
</dbReference>
<name>A0ABU3LP68_9ACTN</name>
<evidence type="ECO:0000259" key="3">
    <source>
        <dbReference type="Pfam" id="PF06722"/>
    </source>
</evidence>
<dbReference type="Proteomes" id="UP001257948">
    <property type="component" value="Unassembled WGS sequence"/>
</dbReference>
<dbReference type="Gene3D" id="3.40.50.2000">
    <property type="entry name" value="Glycogen Phosphorylase B"/>
    <property type="match status" value="2"/>
</dbReference>
<evidence type="ECO:0000256" key="1">
    <source>
        <dbReference type="ARBA" id="ARBA00022679"/>
    </source>
</evidence>
<organism evidence="4 5">
    <name type="scientific">Streptomyces justiciae</name>
    <dbReference type="NCBI Taxonomy" id="2780140"/>
    <lineage>
        <taxon>Bacteria</taxon>
        <taxon>Bacillati</taxon>
        <taxon>Actinomycetota</taxon>
        <taxon>Actinomycetes</taxon>
        <taxon>Kitasatosporales</taxon>
        <taxon>Streptomycetaceae</taxon>
        <taxon>Streptomyces</taxon>
    </lineage>
</organism>
<feature type="domain" description="Erythromycin biosynthesis protein CIII-like C-terminal" evidence="3">
    <location>
        <begin position="297"/>
        <end position="392"/>
    </location>
</feature>
<feature type="domain" description="Glycosyltransferase family 28 N-terminal" evidence="2">
    <location>
        <begin position="3"/>
        <end position="134"/>
    </location>
</feature>
<proteinExistence type="predicted"/>
<protein>
    <submittedName>
        <fullName evidence="4">Glycosyltransferase</fullName>
    </submittedName>
</protein>
<dbReference type="PANTHER" id="PTHR48050">
    <property type="entry name" value="STEROL 3-BETA-GLUCOSYLTRANSFERASE"/>
    <property type="match status" value="1"/>
</dbReference>
<evidence type="ECO:0000313" key="5">
    <source>
        <dbReference type="Proteomes" id="UP001257948"/>
    </source>
</evidence>
<evidence type="ECO:0000259" key="2">
    <source>
        <dbReference type="Pfam" id="PF03033"/>
    </source>
</evidence>
<sequence>MRVVLLTYGSRGDVEPMVALAVALRELGAEVRVCAPPDFEELLAAVGVPLVPIGQSVRALATDALTGEPTKLPPTMAERAAWLFDSVYDAVAPVTEGSDLVVATGLLPAAAAARAAAEKAGVPYAFVSYFPSYLPSPHHPPLAFPGHPLPADVTDNRELWDLNTEVLNELFGGAVNARRAALGLHPVPDIRDHVLTARPLLASDPALSPWQEPADLDVVQTGAWIRTDARPLPEDLETFLAAGAPPVYVGFGSMPLRDAADVSRAAVEAVRAQGHRVLLGRGWADLALIDGEDDCCVVGEVNQQELFRRVAAVVHHGGAGTTTTAARAGAPQVVVAQMADQPYWAGRVAELGIGAAHDGPTPTYASLTAALTVALAPETRERARSLAAEVRTDGATVAAKLLLEGATA</sequence>
<dbReference type="InterPro" id="IPR050426">
    <property type="entry name" value="Glycosyltransferase_28"/>
</dbReference>
<dbReference type="CDD" id="cd03784">
    <property type="entry name" value="GT1_Gtf-like"/>
    <property type="match status" value="1"/>
</dbReference>
<dbReference type="InterPro" id="IPR002213">
    <property type="entry name" value="UDP_glucos_trans"/>
</dbReference>
<accession>A0ABU3LP68</accession>
<dbReference type="RefSeq" id="WP_314199748.1">
    <property type="nucleotide sequence ID" value="NZ_JAVTLL010000005.1"/>
</dbReference>
<reference evidence="5" key="1">
    <citation type="submission" date="2023-07" db="EMBL/GenBank/DDBJ databases">
        <title>Draft genome sequence of the endophytic actinobacterium Streptomyces justiciae WPN32, a potential antibiotic producer.</title>
        <authorList>
            <person name="Yasawong M."/>
            <person name="Pana W."/>
            <person name="Ganta P."/>
            <person name="Santapan N."/>
            <person name="Songngamsuk T."/>
            <person name="Phatcharaharikarn M."/>
            <person name="Kerdtoob S."/>
            <person name="Nantapong N."/>
        </authorList>
    </citation>
    <scope>NUCLEOTIDE SEQUENCE [LARGE SCALE GENOMIC DNA]</scope>
    <source>
        <strain evidence="5">WPN32</strain>
    </source>
</reference>
<gene>
    <name evidence="4" type="ORF">RQC66_09445</name>
</gene>
<dbReference type="PANTHER" id="PTHR48050:SF13">
    <property type="entry name" value="STEROL 3-BETA-GLUCOSYLTRANSFERASE UGT80A2"/>
    <property type="match status" value="1"/>
</dbReference>
<keyword evidence="5" id="KW-1185">Reference proteome</keyword>
<keyword evidence="1" id="KW-0808">Transferase</keyword>
<dbReference type="EMBL" id="JAVTLL010000005">
    <property type="protein sequence ID" value="MDT7840958.1"/>
    <property type="molecule type" value="Genomic_DNA"/>
</dbReference>
<dbReference type="Pfam" id="PF03033">
    <property type="entry name" value="Glyco_transf_28"/>
    <property type="match status" value="1"/>
</dbReference>